<keyword evidence="1" id="KW-0732">Signal</keyword>
<reference evidence="2 3" key="1">
    <citation type="submission" date="2014-08" db="EMBL/GenBank/DDBJ databases">
        <title>Genomic and Phenotypic Diversity of Colwellia psychrerythraea strains from Disparate Marine Basins.</title>
        <authorList>
            <person name="Techtmann S.M."/>
            <person name="Stelling S.C."/>
            <person name="Utturkar S.M."/>
            <person name="Alshibli N."/>
            <person name="Harris A."/>
            <person name="Brown S.D."/>
            <person name="Hazen T.C."/>
        </authorList>
    </citation>
    <scope>NUCLEOTIDE SEQUENCE [LARGE SCALE GENOMIC DNA]</scope>
    <source>
        <strain evidence="2 3">GAB14E</strain>
    </source>
</reference>
<dbReference type="EMBL" id="JQEC01000047">
    <property type="protein sequence ID" value="KGJ90413.1"/>
    <property type="molecule type" value="Genomic_DNA"/>
</dbReference>
<protein>
    <recommendedName>
        <fullName evidence="4">Lipoprotein</fullName>
    </recommendedName>
</protein>
<dbReference type="AlphaFoldDB" id="A0A099KLB1"/>
<proteinExistence type="predicted"/>
<evidence type="ECO:0008006" key="4">
    <source>
        <dbReference type="Google" id="ProtNLM"/>
    </source>
</evidence>
<accession>A0A099KLB1</accession>
<evidence type="ECO:0000313" key="3">
    <source>
        <dbReference type="Proteomes" id="UP000029868"/>
    </source>
</evidence>
<dbReference type="Proteomes" id="UP000029868">
    <property type="component" value="Unassembled WGS sequence"/>
</dbReference>
<comment type="caution">
    <text evidence="2">The sequence shown here is derived from an EMBL/GenBank/DDBJ whole genome shotgun (WGS) entry which is preliminary data.</text>
</comment>
<sequence>MEIMKKLITILSLALLISSASAQNTTQSNVVKDTIRVDKKDPVIIILCMPFPSCEKLSS</sequence>
<evidence type="ECO:0000256" key="1">
    <source>
        <dbReference type="SAM" id="SignalP"/>
    </source>
</evidence>
<evidence type="ECO:0000313" key="2">
    <source>
        <dbReference type="EMBL" id="KGJ90413.1"/>
    </source>
</evidence>
<name>A0A099KLB1_COLPS</name>
<feature type="chain" id="PRO_5001957397" description="Lipoprotein" evidence="1">
    <location>
        <begin position="23"/>
        <end position="59"/>
    </location>
</feature>
<feature type="signal peptide" evidence="1">
    <location>
        <begin position="1"/>
        <end position="22"/>
    </location>
</feature>
<gene>
    <name evidence="2" type="ORF">GAB14E_3656</name>
</gene>
<organism evidence="2 3">
    <name type="scientific">Colwellia psychrerythraea</name>
    <name type="common">Vibrio psychroerythus</name>
    <dbReference type="NCBI Taxonomy" id="28229"/>
    <lineage>
        <taxon>Bacteria</taxon>
        <taxon>Pseudomonadati</taxon>
        <taxon>Pseudomonadota</taxon>
        <taxon>Gammaproteobacteria</taxon>
        <taxon>Alteromonadales</taxon>
        <taxon>Colwelliaceae</taxon>
        <taxon>Colwellia</taxon>
    </lineage>
</organism>
<dbReference type="PATRIC" id="fig|28229.3.peg.3577"/>